<evidence type="ECO:0008006" key="4">
    <source>
        <dbReference type="Google" id="ProtNLM"/>
    </source>
</evidence>
<dbReference type="SUPFAM" id="SSF110087">
    <property type="entry name" value="DR1885-like metal-binding protein"/>
    <property type="match status" value="1"/>
</dbReference>
<feature type="region of interest" description="Disordered" evidence="1">
    <location>
        <begin position="75"/>
        <end position="99"/>
    </location>
</feature>
<dbReference type="PANTHER" id="PTHR36302">
    <property type="entry name" value="BLR7088 PROTEIN"/>
    <property type="match status" value="1"/>
</dbReference>
<dbReference type="Proteomes" id="UP001501480">
    <property type="component" value="Unassembled WGS sequence"/>
</dbReference>
<accession>A0ABP5HEU3</accession>
<dbReference type="PANTHER" id="PTHR36302:SF1">
    <property type="entry name" value="COPPER CHAPERONE PCU(A)C"/>
    <property type="match status" value="1"/>
</dbReference>
<protein>
    <recommendedName>
        <fullName evidence="4">Copper chaperone PCu(A)C</fullName>
    </recommendedName>
</protein>
<keyword evidence="3" id="KW-1185">Reference proteome</keyword>
<reference evidence="3" key="1">
    <citation type="journal article" date="2019" name="Int. J. Syst. Evol. Microbiol.">
        <title>The Global Catalogue of Microorganisms (GCM) 10K type strain sequencing project: providing services to taxonomists for standard genome sequencing and annotation.</title>
        <authorList>
            <consortium name="The Broad Institute Genomics Platform"/>
            <consortium name="The Broad Institute Genome Sequencing Center for Infectious Disease"/>
            <person name="Wu L."/>
            <person name="Ma J."/>
        </authorList>
    </citation>
    <scope>NUCLEOTIDE SEQUENCE [LARGE SCALE GENOMIC DNA]</scope>
    <source>
        <strain evidence="3">JCM 15749</strain>
    </source>
</reference>
<dbReference type="InterPro" id="IPR007410">
    <property type="entry name" value="LpqE-like"/>
</dbReference>
<organism evidence="2 3">
    <name type="scientific">Aeromicrobium halocynthiae</name>
    <dbReference type="NCBI Taxonomy" id="560557"/>
    <lineage>
        <taxon>Bacteria</taxon>
        <taxon>Bacillati</taxon>
        <taxon>Actinomycetota</taxon>
        <taxon>Actinomycetes</taxon>
        <taxon>Propionibacteriales</taxon>
        <taxon>Nocardioidaceae</taxon>
        <taxon>Aeromicrobium</taxon>
    </lineage>
</organism>
<evidence type="ECO:0000313" key="2">
    <source>
        <dbReference type="EMBL" id="GAA2073774.1"/>
    </source>
</evidence>
<dbReference type="Pfam" id="PF04314">
    <property type="entry name" value="PCuAC"/>
    <property type="match status" value="1"/>
</dbReference>
<proteinExistence type="predicted"/>
<sequence>MTITRTLGAAADEDGQMVMQEKEVGIVVPAGGSHELSPGGDHLMLLDLPADIEPGQDVRVTLTFSDDSTMSFTAPARSFAGANEDYDPEGGDAHDDHDH</sequence>
<dbReference type="RefSeq" id="WP_344325332.1">
    <property type="nucleotide sequence ID" value="NZ_BAAAPY010000002.1"/>
</dbReference>
<name>A0ABP5HEU3_9ACTN</name>
<gene>
    <name evidence="2" type="ORF">GCM10009821_10230</name>
</gene>
<dbReference type="Gene3D" id="2.60.40.1890">
    <property type="entry name" value="PCu(A)C copper chaperone"/>
    <property type="match status" value="1"/>
</dbReference>
<evidence type="ECO:0000313" key="3">
    <source>
        <dbReference type="Proteomes" id="UP001501480"/>
    </source>
</evidence>
<dbReference type="EMBL" id="BAAAPY010000002">
    <property type="protein sequence ID" value="GAA2073774.1"/>
    <property type="molecule type" value="Genomic_DNA"/>
</dbReference>
<dbReference type="InterPro" id="IPR036182">
    <property type="entry name" value="PCuAC_sf"/>
</dbReference>
<dbReference type="InterPro" id="IPR058248">
    <property type="entry name" value="Lxx211020-like"/>
</dbReference>
<comment type="caution">
    <text evidence="2">The sequence shown here is derived from an EMBL/GenBank/DDBJ whole genome shotgun (WGS) entry which is preliminary data.</text>
</comment>
<evidence type="ECO:0000256" key="1">
    <source>
        <dbReference type="SAM" id="MobiDB-lite"/>
    </source>
</evidence>